<name>A0A5C5GEZ0_9RHOB</name>
<dbReference type="InterPro" id="IPR014044">
    <property type="entry name" value="CAP_dom"/>
</dbReference>
<dbReference type="EMBL" id="VFFF01000001">
    <property type="protein sequence ID" value="TNY32521.1"/>
    <property type="molecule type" value="Genomic_DNA"/>
</dbReference>
<organism evidence="2 3">
    <name type="scientific">Pelagovum pacificum</name>
    <dbReference type="NCBI Taxonomy" id="2588711"/>
    <lineage>
        <taxon>Bacteria</taxon>
        <taxon>Pseudomonadati</taxon>
        <taxon>Pseudomonadota</taxon>
        <taxon>Alphaproteobacteria</taxon>
        <taxon>Rhodobacterales</taxon>
        <taxon>Paracoccaceae</taxon>
        <taxon>Pelagovum</taxon>
    </lineage>
</organism>
<dbReference type="AlphaFoldDB" id="A0A5C5GEZ0"/>
<gene>
    <name evidence="2" type="ORF">FHY64_04325</name>
</gene>
<dbReference type="Pfam" id="PF00188">
    <property type="entry name" value="CAP"/>
    <property type="match status" value="1"/>
</dbReference>
<evidence type="ECO:0000259" key="1">
    <source>
        <dbReference type="Pfam" id="PF00188"/>
    </source>
</evidence>
<evidence type="ECO:0000313" key="2">
    <source>
        <dbReference type="EMBL" id="TNY32521.1"/>
    </source>
</evidence>
<dbReference type="InterPro" id="IPR035940">
    <property type="entry name" value="CAP_sf"/>
</dbReference>
<dbReference type="PANTHER" id="PTHR31157">
    <property type="entry name" value="SCP DOMAIN-CONTAINING PROTEIN"/>
    <property type="match status" value="1"/>
</dbReference>
<feature type="domain" description="SCP" evidence="1">
    <location>
        <begin position="69"/>
        <end position="159"/>
    </location>
</feature>
<protein>
    <recommendedName>
        <fullName evidence="1">SCP domain-containing protein</fullName>
    </recommendedName>
</protein>
<sequence length="171" mass="18296">MRLKPLSALTFLAACSTGSSDGSPIQPSLPAVAGVQSTLSVSMPEVDRTEFGLVLNDARGELTPVISHRTLNNVAQDYSGAIVASGLHIDNGDNLHVDVDGRRVGDRVLEAGYDYSWVGENIAEGYQTSAGVVRAWMNSTTHREVILAPQAEDFGIGRTDDTWVLILGTER</sequence>
<dbReference type="SUPFAM" id="SSF55797">
    <property type="entry name" value="PR-1-like"/>
    <property type="match status" value="1"/>
</dbReference>
<reference evidence="2 3" key="1">
    <citation type="submission" date="2019-06" db="EMBL/GenBank/DDBJ databases">
        <title>Genome of new Rhodobacteraceae sp. SM1903.</title>
        <authorList>
            <person name="Ren X."/>
        </authorList>
    </citation>
    <scope>NUCLEOTIDE SEQUENCE [LARGE SCALE GENOMIC DNA]</scope>
    <source>
        <strain evidence="2 3">SM1903</strain>
    </source>
</reference>
<dbReference type="PROSITE" id="PS51257">
    <property type="entry name" value="PROKAR_LIPOPROTEIN"/>
    <property type="match status" value="1"/>
</dbReference>
<dbReference type="Gene3D" id="3.40.33.10">
    <property type="entry name" value="CAP"/>
    <property type="match status" value="1"/>
</dbReference>
<comment type="caution">
    <text evidence="2">The sequence shown here is derived from an EMBL/GenBank/DDBJ whole genome shotgun (WGS) entry which is preliminary data.</text>
</comment>
<dbReference type="Proteomes" id="UP000314011">
    <property type="component" value="Unassembled WGS sequence"/>
</dbReference>
<proteinExistence type="predicted"/>
<accession>A0A5C5GEZ0</accession>
<keyword evidence="3" id="KW-1185">Reference proteome</keyword>
<dbReference type="PANTHER" id="PTHR31157:SF1">
    <property type="entry name" value="SCP DOMAIN-CONTAINING PROTEIN"/>
    <property type="match status" value="1"/>
</dbReference>
<dbReference type="OrthoDB" id="9811255at2"/>
<evidence type="ECO:0000313" key="3">
    <source>
        <dbReference type="Proteomes" id="UP000314011"/>
    </source>
</evidence>
<dbReference type="CDD" id="cd05379">
    <property type="entry name" value="CAP_bacterial"/>
    <property type="match status" value="1"/>
</dbReference>